<gene>
    <name evidence="1" type="ORF">H9637_18050</name>
</gene>
<organism evidence="1 2">
    <name type="scientific">Clostridium faecium</name>
    <dbReference type="NCBI Taxonomy" id="2762223"/>
    <lineage>
        <taxon>Bacteria</taxon>
        <taxon>Bacillati</taxon>
        <taxon>Bacillota</taxon>
        <taxon>Clostridia</taxon>
        <taxon>Eubacteriales</taxon>
        <taxon>Clostridiaceae</taxon>
        <taxon>Clostridium</taxon>
    </lineage>
</organism>
<reference evidence="1 2" key="1">
    <citation type="submission" date="2020-08" db="EMBL/GenBank/DDBJ databases">
        <title>A Genomic Blueprint of the Chicken Gut Microbiome.</title>
        <authorList>
            <person name="Gilroy R."/>
            <person name="Ravi A."/>
            <person name="Getino M."/>
            <person name="Pursley I."/>
            <person name="Horton D.L."/>
            <person name="Alikhan N.-F."/>
            <person name="Baker D."/>
            <person name="Gharbi K."/>
            <person name="Hall N."/>
            <person name="Watson M."/>
            <person name="Adriaenssens E.M."/>
            <person name="Foster-Nyarko E."/>
            <person name="Jarju S."/>
            <person name="Secka A."/>
            <person name="Antonio M."/>
            <person name="Oren A."/>
            <person name="Chaudhuri R."/>
            <person name="La Ragione R.M."/>
            <person name="Hildebrand F."/>
            <person name="Pallen M.J."/>
        </authorList>
    </citation>
    <scope>NUCLEOTIDE SEQUENCE [LARGE SCALE GENOMIC DNA]</scope>
    <source>
        <strain evidence="1 2">N37</strain>
    </source>
</reference>
<dbReference type="Pfam" id="PF17428">
    <property type="entry name" value="DUF5412"/>
    <property type="match status" value="1"/>
</dbReference>
<comment type="caution">
    <text evidence="1">The sequence shown here is derived from an EMBL/GenBank/DDBJ whole genome shotgun (WGS) entry which is preliminary data.</text>
</comment>
<protein>
    <submittedName>
        <fullName evidence="1">Uncharacterized protein</fullName>
    </submittedName>
</protein>
<name>A0ABR8YXK0_9CLOT</name>
<keyword evidence="2" id="KW-1185">Reference proteome</keyword>
<dbReference type="InterPro" id="IPR035406">
    <property type="entry name" value="DUF5412"/>
</dbReference>
<sequence>MDYAVREGLIKIGVKNFYWEYKISDIEIEWIDDKTIKMNNHTIYLPNESYDWRHQNIKLYIINLIFQ</sequence>
<dbReference type="Proteomes" id="UP000627166">
    <property type="component" value="Unassembled WGS sequence"/>
</dbReference>
<evidence type="ECO:0000313" key="1">
    <source>
        <dbReference type="EMBL" id="MBD8048904.1"/>
    </source>
</evidence>
<evidence type="ECO:0000313" key="2">
    <source>
        <dbReference type="Proteomes" id="UP000627166"/>
    </source>
</evidence>
<accession>A0ABR8YXK0</accession>
<proteinExistence type="predicted"/>
<dbReference type="EMBL" id="JACSQB010000188">
    <property type="protein sequence ID" value="MBD8048904.1"/>
    <property type="molecule type" value="Genomic_DNA"/>
</dbReference>